<dbReference type="NCBIfam" id="TIGR01549">
    <property type="entry name" value="HAD-SF-IA-v1"/>
    <property type="match status" value="1"/>
</dbReference>
<comment type="caution">
    <text evidence="2">The sequence shown here is derived from an EMBL/GenBank/DDBJ whole genome shotgun (WGS) entry which is preliminary data.</text>
</comment>
<dbReference type="Gene3D" id="3.40.50.1000">
    <property type="entry name" value="HAD superfamily/HAD-like"/>
    <property type="match status" value="1"/>
</dbReference>
<evidence type="ECO:0000313" key="3">
    <source>
        <dbReference type="Proteomes" id="UP001500683"/>
    </source>
</evidence>
<reference evidence="3" key="1">
    <citation type="journal article" date="2019" name="Int. J. Syst. Evol. Microbiol.">
        <title>The Global Catalogue of Microorganisms (GCM) 10K type strain sequencing project: providing services to taxonomists for standard genome sequencing and annotation.</title>
        <authorList>
            <consortium name="The Broad Institute Genomics Platform"/>
            <consortium name="The Broad Institute Genome Sequencing Center for Infectious Disease"/>
            <person name="Wu L."/>
            <person name="Ma J."/>
        </authorList>
    </citation>
    <scope>NUCLEOTIDE SEQUENCE [LARGE SCALE GENOMIC DNA]</scope>
    <source>
        <strain evidence="3">JCM 16702</strain>
    </source>
</reference>
<dbReference type="NCBIfam" id="TIGR01509">
    <property type="entry name" value="HAD-SF-IA-v3"/>
    <property type="match status" value="1"/>
</dbReference>
<dbReference type="EMBL" id="BAAAZG010000020">
    <property type="protein sequence ID" value="GAA4075699.1"/>
    <property type="molecule type" value="Genomic_DNA"/>
</dbReference>
<dbReference type="RefSeq" id="WP_344948470.1">
    <property type="nucleotide sequence ID" value="NZ_BAAAZG010000020.1"/>
</dbReference>
<dbReference type="InterPro" id="IPR023214">
    <property type="entry name" value="HAD_sf"/>
</dbReference>
<dbReference type="SFLD" id="SFLDG01129">
    <property type="entry name" value="C1.5:_HAD__Beta-PGM__Phosphata"/>
    <property type="match status" value="1"/>
</dbReference>
<dbReference type="InterPro" id="IPR036412">
    <property type="entry name" value="HAD-like_sf"/>
</dbReference>
<gene>
    <name evidence="2" type="ORF">GCM10022214_36230</name>
</gene>
<organism evidence="2 3">
    <name type="scientific">Actinomadura miaoliensis</name>
    <dbReference type="NCBI Taxonomy" id="430685"/>
    <lineage>
        <taxon>Bacteria</taxon>
        <taxon>Bacillati</taxon>
        <taxon>Actinomycetota</taxon>
        <taxon>Actinomycetes</taxon>
        <taxon>Streptosporangiales</taxon>
        <taxon>Thermomonosporaceae</taxon>
        <taxon>Actinomadura</taxon>
    </lineage>
</organism>
<evidence type="ECO:0000256" key="1">
    <source>
        <dbReference type="ARBA" id="ARBA00022801"/>
    </source>
</evidence>
<name>A0ABP7VVW7_9ACTN</name>
<keyword evidence="3" id="KW-1185">Reference proteome</keyword>
<dbReference type="SUPFAM" id="SSF56784">
    <property type="entry name" value="HAD-like"/>
    <property type="match status" value="1"/>
</dbReference>
<dbReference type="InterPro" id="IPR006439">
    <property type="entry name" value="HAD-SF_hydro_IA"/>
</dbReference>
<evidence type="ECO:0008006" key="4">
    <source>
        <dbReference type="Google" id="ProtNLM"/>
    </source>
</evidence>
<dbReference type="Proteomes" id="UP001500683">
    <property type="component" value="Unassembled WGS sequence"/>
</dbReference>
<dbReference type="PANTHER" id="PTHR43316">
    <property type="entry name" value="HYDROLASE, HALOACID DELAHOGENASE-RELATED"/>
    <property type="match status" value="1"/>
</dbReference>
<keyword evidence="1" id="KW-0378">Hydrolase</keyword>
<accession>A0ABP7VVW7</accession>
<proteinExistence type="predicted"/>
<dbReference type="Pfam" id="PF00702">
    <property type="entry name" value="Hydrolase"/>
    <property type="match status" value="1"/>
</dbReference>
<dbReference type="InterPro" id="IPR051540">
    <property type="entry name" value="S-2-haloacid_dehalogenase"/>
</dbReference>
<evidence type="ECO:0000313" key="2">
    <source>
        <dbReference type="EMBL" id="GAA4075699.1"/>
    </source>
</evidence>
<dbReference type="PRINTS" id="PR00413">
    <property type="entry name" value="HADHALOGNASE"/>
</dbReference>
<dbReference type="PANTHER" id="PTHR43316:SF3">
    <property type="entry name" value="HALOACID DEHALOGENASE, TYPE II (AFU_ORTHOLOGUE AFUA_2G07750)-RELATED"/>
    <property type="match status" value="1"/>
</dbReference>
<dbReference type="SFLD" id="SFLDS00003">
    <property type="entry name" value="Haloacid_Dehalogenase"/>
    <property type="match status" value="1"/>
</dbReference>
<sequence>MAIAAVIFDWGGTLTPWHNVEPADIWRRICAAHLPPERAERAAAALAEAELRLWRRGEDEHRSATLAEVFALAGLEATEALLGTLVDVWTPHTRTDPDVPAVLAALRERGIKVGVLSNTMWSRDLHERIFARDGVLDLIDGAVYTSEIPWTKPHPEAFRAAMAAVGVDDPSACVFVGDRPYDDIHGAKSAGLRAVQIWHQTTHAFTRPGLTPPDALIHRLPDLHSHINAWHS</sequence>
<protein>
    <recommendedName>
        <fullName evidence="4">HAD family hydrolase</fullName>
    </recommendedName>
</protein>